<dbReference type="Pfam" id="PF13540">
    <property type="entry name" value="RCC1_2"/>
    <property type="match status" value="2"/>
</dbReference>
<dbReference type="OrthoDB" id="5981550at2759"/>
<organism evidence="5">
    <name type="scientific">Camponotus floridanus</name>
    <name type="common">Florida carpenter ant</name>
    <dbReference type="NCBI Taxonomy" id="104421"/>
    <lineage>
        <taxon>Eukaryota</taxon>
        <taxon>Metazoa</taxon>
        <taxon>Ecdysozoa</taxon>
        <taxon>Arthropoda</taxon>
        <taxon>Hexapoda</taxon>
        <taxon>Insecta</taxon>
        <taxon>Pterygota</taxon>
        <taxon>Neoptera</taxon>
        <taxon>Endopterygota</taxon>
        <taxon>Hymenoptera</taxon>
        <taxon>Apocrita</taxon>
        <taxon>Aculeata</taxon>
        <taxon>Formicoidea</taxon>
        <taxon>Formicidae</taxon>
        <taxon>Formicinae</taxon>
        <taxon>Camponotus</taxon>
    </lineage>
</organism>
<gene>
    <name evidence="4" type="ORF">EAG_04939</name>
</gene>
<dbReference type="AlphaFoldDB" id="E2B1F9"/>
<dbReference type="PROSITE" id="PS50097">
    <property type="entry name" value="BTB"/>
    <property type="match status" value="1"/>
</dbReference>
<dbReference type="InterPro" id="IPR051625">
    <property type="entry name" value="Signaling_Regulatory_Domain"/>
</dbReference>
<dbReference type="InterPro" id="IPR000210">
    <property type="entry name" value="BTB/POZ_dom"/>
</dbReference>
<dbReference type="SMART" id="SM00225">
    <property type="entry name" value="BTB"/>
    <property type="match status" value="1"/>
</dbReference>
<dbReference type="InterPro" id="IPR000408">
    <property type="entry name" value="Reg_chr_condens"/>
</dbReference>
<proteinExistence type="predicted"/>
<evidence type="ECO:0000256" key="1">
    <source>
        <dbReference type="ARBA" id="ARBA00022737"/>
    </source>
</evidence>
<dbReference type="InParanoid" id="E2B1F9"/>
<dbReference type="InterPro" id="IPR009091">
    <property type="entry name" value="RCC1/BLIP-II"/>
</dbReference>
<dbReference type="SUPFAM" id="SSF54695">
    <property type="entry name" value="POZ domain"/>
    <property type="match status" value="1"/>
</dbReference>
<protein>
    <submittedName>
        <fullName evidence="4">RCC1 and BTB domain-containing protein 1</fullName>
    </submittedName>
</protein>
<feature type="domain" description="BTB" evidence="3">
    <location>
        <begin position="231"/>
        <end position="294"/>
    </location>
</feature>
<dbReference type="STRING" id="104421.E2B1F9"/>
<dbReference type="Pfam" id="PF00651">
    <property type="entry name" value="BTB"/>
    <property type="match status" value="1"/>
</dbReference>
<evidence type="ECO:0000313" key="5">
    <source>
        <dbReference type="Proteomes" id="UP000000311"/>
    </source>
</evidence>
<keyword evidence="1" id="KW-0677">Repeat</keyword>
<dbReference type="OMA" id="HTTANAY"/>
<evidence type="ECO:0000256" key="2">
    <source>
        <dbReference type="PROSITE-ProRule" id="PRU00235"/>
    </source>
</evidence>
<reference evidence="4 5" key="1">
    <citation type="journal article" date="2010" name="Science">
        <title>Genomic comparison of the ants Camponotus floridanus and Harpegnathos saltator.</title>
        <authorList>
            <person name="Bonasio R."/>
            <person name="Zhang G."/>
            <person name="Ye C."/>
            <person name="Mutti N.S."/>
            <person name="Fang X."/>
            <person name="Qin N."/>
            <person name="Donahue G."/>
            <person name="Yang P."/>
            <person name="Li Q."/>
            <person name="Li C."/>
            <person name="Zhang P."/>
            <person name="Huang Z."/>
            <person name="Berger S.L."/>
            <person name="Reinberg D."/>
            <person name="Wang J."/>
            <person name="Liebig J."/>
        </authorList>
    </citation>
    <scope>NUCLEOTIDE SEQUENCE [LARGE SCALE GENOMIC DNA]</scope>
    <source>
        <strain evidence="5">C129</strain>
    </source>
</reference>
<feature type="repeat" description="RCC1" evidence="2">
    <location>
        <begin position="44"/>
        <end position="98"/>
    </location>
</feature>
<name>E2B1F9_CAMFO</name>
<dbReference type="InterPro" id="IPR011333">
    <property type="entry name" value="SKP1/BTB/POZ_sf"/>
</dbReference>
<feature type="repeat" description="RCC1" evidence="2">
    <location>
        <begin position="99"/>
        <end position="150"/>
    </location>
</feature>
<sequence length="410" mass="47077">MEDGNRNTAIFNGNVRQVKHGLEKKNVVHIAYGKEFNMVITDKNKLYGWGGNKQWQISPHSNIDSQGEYVYPREIITFPDKIVKMVCGSWHTLALSNKGEIYAWGGNNYGQVGINNKIKSSDPIVVNVPQMGKVLNVDACGEISVAVGYDRSIYVWGGYFHQNIIQPFRTKFSRVFDVFAHSMQRCMHKPLIVHDSVHTVRITNNYNYKYTEKVLNILESLEAAFDDPLTSDFTIQVEGKSIYVHKAILNIRCQYFFDSISDSSPVYTISDKFSYVVYKAFLKYLYSGTIDLPLDNAFELMELADMYCETNLKKNCSQIIKQTITVSNVGFFYNKAIEYDAKELEEFCFQFIWHHTTANAYSEDYIKLDGSTQAKFIHRAIQNDVTITSSTFPSPNQNVERNLEIITKKR</sequence>
<dbReference type="Proteomes" id="UP000000311">
    <property type="component" value="Unassembled WGS sequence"/>
</dbReference>
<evidence type="ECO:0000313" key="4">
    <source>
        <dbReference type="EMBL" id="EFN60480.1"/>
    </source>
</evidence>
<dbReference type="Gene3D" id="2.130.10.30">
    <property type="entry name" value="Regulator of chromosome condensation 1/beta-lactamase-inhibitor protein II"/>
    <property type="match status" value="1"/>
</dbReference>
<dbReference type="PROSITE" id="PS50012">
    <property type="entry name" value="RCC1_3"/>
    <property type="match status" value="2"/>
</dbReference>
<dbReference type="EMBL" id="GL444905">
    <property type="protein sequence ID" value="EFN60480.1"/>
    <property type="molecule type" value="Genomic_DNA"/>
</dbReference>
<dbReference type="PANTHER" id="PTHR22872">
    <property type="entry name" value="BTK-BINDING PROTEIN-RELATED"/>
    <property type="match status" value="1"/>
</dbReference>
<keyword evidence="5" id="KW-1185">Reference proteome</keyword>
<evidence type="ECO:0000259" key="3">
    <source>
        <dbReference type="PROSITE" id="PS50097"/>
    </source>
</evidence>
<dbReference type="Gene3D" id="3.30.710.10">
    <property type="entry name" value="Potassium Channel Kv1.1, Chain A"/>
    <property type="match status" value="1"/>
</dbReference>
<accession>E2B1F9</accession>
<dbReference type="SUPFAM" id="SSF50985">
    <property type="entry name" value="RCC1/BLIP-II"/>
    <property type="match status" value="1"/>
</dbReference>